<dbReference type="AlphaFoldDB" id="A0A0D3A8Q7"/>
<dbReference type="HOGENOM" id="CLU_000680_14_0_1"/>
<dbReference type="EnsemblPlants" id="Bo1g068450.1">
    <property type="protein sequence ID" value="Bo1g068450.1"/>
    <property type="gene ID" value="Bo1g068450"/>
</dbReference>
<evidence type="ECO:0000313" key="2">
    <source>
        <dbReference type="EnsemblPlants" id="Bo1g068450.1"/>
    </source>
</evidence>
<dbReference type="InterPro" id="IPR002156">
    <property type="entry name" value="RNaseH_domain"/>
</dbReference>
<sequence>MRSSNAHQLYKLGPYQQHQQARNNKLFREIDRDPLELVRYAESKCQAWFNANEIVSPIPQDHIIQEPQVLSLGNICMIDGSWTSTSQFSGYGWVWMDSLEKVQLMGTRNYPIRESALHSEVEALRWAMESMLQHSTCQRFETDCKDFIAMIKEPHAWLSFATELKNIETLKICFPDFKIIHIPRAQNSISDFLAKMRSLSIEIYVLLVVLFRSSFPDHLKFE</sequence>
<dbReference type="Gramene" id="Bo1g068450.1">
    <property type="protein sequence ID" value="Bo1g068450.1"/>
    <property type="gene ID" value="Bo1g068450"/>
</dbReference>
<keyword evidence="3" id="KW-1185">Reference proteome</keyword>
<dbReference type="Proteomes" id="UP000032141">
    <property type="component" value="Chromosome C1"/>
</dbReference>
<dbReference type="InterPro" id="IPR044730">
    <property type="entry name" value="RNase_H-like_dom_plant"/>
</dbReference>
<feature type="domain" description="RNase H type-1" evidence="1">
    <location>
        <begin position="78"/>
        <end position="196"/>
    </location>
</feature>
<accession>A0A0D3A8Q7</accession>
<dbReference type="CDD" id="cd06222">
    <property type="entry name" value="RNase_H_like"/>
    <property type="match status" value="1"/>
</dbReference>
<proteinExistence type="predicted"/>
<dbReference type="PANTHER" id="PTHR34146">
    <property type="entry name" value="POLYNUCLEOTIDYL TRANSFERASE, RIBONUCLEASE H-LIKE SUPERFAMILY PROTEIN-RELATED"/>
    <property type="match status" value="1"/>
</dbReference>
<dbReference type="InterPro" id="IPR012337">
    <property type="entry name" value="RNaseH-like_sf"/>
</dbReference>
<dbReference type="InterPro" id="IPR036397">
    <property type="entry name" value="RNaseH_sf"/>
</dbReference>
<protein>
    <recommendedName>
        <fullName evidence="1">RNase H type-1 domain-containing protein</fullName>
    </recommendedName>
</protein>
<evidence type="ECO:0000313" key="3">
    <source>
        <dbReference type="Proteomes" id="UP000032141"/>
    </source>
</evidence>
<dbReference type="eggNOG" id="KOG1075">
    <property type="taxonomic scope" value="Eukaryota"/>
</dbReference>
<dbReference type="SUPFAM" id="SSF53098">
    <property type="entry name" value="Ribonuclease H-like"/>
    <property type="match status" value="1"/>
</dbReference>
<name>A0A0D3A8Q7_BRAOL</name>
<dbReference type="PANTHER" id="PTHR34146:SF3">
    <property type="entry name" value="POLYNUCLEOTIDYL TRANSFERASE, RIBONUCLEASE H-LIKE SUPERFAMILY PROTEIN"/>
    <property type="match status" value="1"/>
</dbReference>
<dbReference type="GO" id="GO:0003676">
    <property type="term" value="F:nucleic acid binding"/>
    <property type="evidence" value="ECO:0007669"/>
    <property type="project" value="InterPro"/>
</dbReference>
<dbReference type="GO" id="GO:0004523">
    <property type="term" value="F:RNA-DNA hybrid ribonuclease activity"/>
    <property type="evidence" value="ECO:0007669"/>
    <property type="project" value="InterPro"/>
</dbReference>
<reference evidence="2 3" key="1">
    <citation type="journal article" date="2014" name="Genome Biol.">
        <title>Transcriptome and methylome profiling reveals relics of genome dominance in the mesopolyploid Brassica oleracea.</title>
        <authorList>
            <person name="Parkin I.A."/>
            <person name="Koh C."/>
            <person name="Tang H."/>
            <person name="Robinson S.J."/>
            <person name="Kagale S."/>
            <person name="Clarke W.E."/>
            <person name="Town C.D."/>
            <person name="Nixon J."/>
            <person name="Krishnakumar V."/>
            <person name="Bidwell S.L."/>
            <person name="Denoeud F."/>
            <person name="Belcram H."/>
            <person name="Links M.G."/>
            <person name="Just J."/>
            <person name="Clarke C."/>
            <person name="Bender T."/>
            <person name="Huebert T."/>
            <person name="Mason A.S."/>
            <person name="Pires J.C."/>
            <person name="Barker G."/>
            <person name="Moore J."/>
            <person name="Walley P.G."/>
            <person name="Manoli S."/>
            <person name="Batley J."/>
            <person name="Edwards D."/>
            <person name="Nelson M.N."/>
            <person name="Wang X."/>
            <person name="Paterson A.H."/>
            <person name="King G."/>
            <person name="Bancroft I."/>
            <person name="Chalhoub B."/>
            <person name="Sharpe A.G."/>
        </authorList>
    </citation>
    <scope>NUCLEOTIDE SEQUENCE</scope>
    <source>
        <strain evidence="2 3">cv. TO1000</strain>
    </source>
</reference>
<reference evidence="2" key="2">
    <citation type="submission" date="2015-03" db="UniProtKB">
        <authorList>
            <consortium name="EnsemblPlants"/>
        </authorList>
    </citation>
    <scope>IDENTIFICATION</scope>
</reference>
<dbReference type="OMA" id="CKDFIAM"/>
<dbReference type="Gene3D" id="3.30.420.10">
    <property type="entry name" value="Ribonuclease H-like superfamily/Ribonuclease H"/>
    <property type="match status" value="1"/>
</dbReference>
<dbReference type="Pfam" id="PF13456">
    <property type="entry name" value="RVT_3"/>
    <property type="match status" value="1"/>
</dbReference>
<organism evidence="2 3">
    <name type="scientific">Brassica oleracea var. oleracea</name>
    <dbReference type="NCBI Taxonomy" id="109376"/>
    <lineage>
        <taxon>Eukaryota</taxon>
        <taxon>Viridiplantae</taxon>
        <taxon>Streptophyta</taxon>
        <taxon>Embryophyta</taxon>
        <taxon>Tracheophyta</taxon>
        <taxon>Spermatophyta</taxon>
        <taxon>Magnoliopsida</taxon>
        <taxon>eudicotyledons</taxon>
        <taxon>Gunneridae</taxon>
        <taxon>Pentapetalae</taxon>
        <taxon>rosids</taxon>
        <taxon>malvids</taxon>
        <taxon>Brassicales</taxon>
        <taxon>Brassicaceae</taxon>
        <taxon>Brassiceae</taxon>
        <taxon>Brassica</taxon>
    </lineage>
</organism>
<evidence type="ECO:0000259" key="1">
    <source>
        <dbReference type="Pfam" id="PF13456"/>
    </source>
</evidence>